<evidence type="ECO:0000313" key="2">
    <source>
        <dbReference type="Proteomes" id="UP001232148"/>
    </source>
</evidence>
<keyword evidence="2" id="KW-1185">Reference proteome</keyword>
<accession>A0AAD9H6V3</accession>
<gene>
    <name evidence="1" type="ORF">LX32DRAFT_644723</name>
</gene>
<protein>
    <submittedName>
        <fullName evidence="1">Uncharacterized protein</fullName>
    </submittedName>
</protein>
<comment type="caution">
    <text evidence="1">The sequence shown here is derived from an EMBL/GenBank/DDBJ whole genome shotgun (WGS) entry which is preliminary data.</text>
</comment>
<sequence length="83" mass="8963">MAPALLFLVSSDFRSELETAPASAVRCVALRCVAEGKEEKKKRKASEQNKSAHLPSLLLPFFPPSLLGGLPSHSGYLPLTCRP</sequence>
<dbReference type="EMBL" id="MU843004">
    <property type="protein sequence ID" value="KAK2023335.1"/>
    <property type="molecule type" value="Genomic_DNA"/>
</dbReference>
<name>A0AAD9H6V3_9PEZI</name>
<dbReference type="Proteomes" id="UP001232148">
    <property type="component" value="Unassembled WGS sequence"/>
</dbReference>
<dbReference type="AlphaFoldDB" id="A0AAD9H6V3"/>
<evidence type="ECO:0000313" key="1">
    <source>
        <dbReference type="EMBL" id="KAK2023335.1"/>
    </source>
</evidence>
<proteinExistence type="predicted"/>
<reference evidence="1" key="1">
    <citation type="submission" date="2021-06" db="EMBL/GenBank/DDBJ databases">
        <title>Comparative genomics, transcriptomics and evolutionary studies reveal genomic signatures of adaptation to plant cell wall in hemibiotrophic fungi.</title>
        <authorList>
            <consortium name="DOE Joint Genome Institute"/>
            <person name="Baroncelli R."/>
            <person name="Diaz J.F."/>
            <person name="Benocci T."/>
            <person name="Peng M."/>
            <person name="Battaglia E."/>
            <person name="Haridas S."/>
            <person name="Andreopoulos W."/>
            <person name="Labutti K."/>
            <person name="Pangilinan J."/>
            <person name="Floch G.L."/>
            <person name="Makela M.R."/>
            <person name="Henrissat B."/>
            <person name="Grigoriev I.V."/>
            <person name="Crouch J.A."/>
            <person name="De Vries R.P."/>
            <person name="Sukno S.A."/>
            <person name="Thon M.R."/>
        </authorList>
    </citation>
    <scope>NUCLEOTIDE SEQUENCE</scope>
    <source>
        <strain evidence="1">MAFF235873</strain>
    </source>
</reference>
<organism evidence="1 2">
    <name type="scientific">Colletotrichum zoysiae</name>
    <dbReference type="NCBI Taxonomy" id="1216348"/>
    <lineage>
        <taxon>Eukaryota</taxon>
        <taxon>Fungi</taxon>
        <taxon>Dikarya</taxon>
        <taxon>Ascomycota</taxon>
        <taxon>Pezizomycotina</taxon>
        <taxon>Sordariomycetes</taxon>
        <taxon>Hypocreomycetidae</taxon>
        <taxon>Glomerellales</taxon>
        <taxon>Glomerellaceae</taxon>
        <taxon>Colletotrichum</taxon>
        <taxon>Colletotrichum graminicola species complex</taxon>
    </lineage>
</organism>